<comment type="caution">
    <text evidence="11">The sequence shown here is derived from an EMBL/GenBank/DDBJ whole genome shotgun (WGS) entry which is preliminary data.</text>
</comment>
<evidence type="ECO:0000256" key="2">
    <source>
        <dbReference type="ARBA" id="ARBA00022670"/>
    </source>
</evidence>
<evidence type="ECO:0000256" key="1">
    <source>
        <dbReference type="ARBA" id="ARBA00001947"/>
    </source>
</evidence>
<evidence type="ECO:0000256" key="3">
    <source>
        <dbReference type="ARBA" id="ARBA00022723"/>
    </source>
</evidence>
<keyword evidence="12" id="KW-1185">Reference proteome</keyword>
<keyword evidence="7" id="KW-0175">Coiled coil</keyword>
<evidence type="ECO:0000313" key="12">
    <source>
        <dbReference type="Proteomes" id="UP000609121"/>
    </source>
</evidence>
<name>A0A8J6YWS4_9RHOB</name>
<evidence type="ECO:0000256" key="8">
    <source>
        <dbReference type="SAM" id="Phobius"/>
    </source>
</evidence>
<protein>
    <submittedName>
        <fullName evidence="11">Peptidoglycan DD-metalloendopeptidase family protein</fullName>
    </submittedName>
</protein>
<accession>A0A8J6YWS4</accession>
<keyword evidence="8" id="KW-0472">Membrane</keyword>
<dbReference type="Pfam" id="PF01551">
    <property type="entry name" value="Peptidase_M23"/>
    <property type="match status" value="1"/>
</dbReference>
<sequence length="436" mass="47559">MKSLSFEAAPRERTGPFAEKRIFLKSGAGTRFVRLKTRDQVLAWAGGVMLVGWTVTATALVTVQFMQGGAAREQAEADRAVYETRINALASERDRRHMEALAAQEQFATLLDQLSGLQTRIFDAELAQKEKTDEADMLRTQLRAAQGELDSASQRLAALEQGEASDAADNAALALMTDALGDMAEERQALADQLARNEAELADLNLTLRLENEKNDRIFSKLEDAVAVSMEPLDQMFARLGLNPDSLIETMRNRQDGQGGPLTPIALSTSGEAAPETRRANNILTHMQTLNLYSMAMDALPVAEPLETKYRVTSPFGYRRDPIRGGGRMHEGVDFAAAYGTPIHATADGVVTHAGWMSGYGRLVTIRHEYGIETRYGHMSKLGVKVGQKVSKGDVVGAMGNSGRSTGTHLHYEVRVGGKPTNPMTYMTAARDVSEK</sequence>
<evidence type="ECO:0000313" key="11">
    <source>
        <dbReference type="EMBL" id="MBE3637699.1"/>
    </source>
</evidence>
<feature type="coiled-coil region" evidence="7">
    <location>
        <begin position="128"/>
        <end position="214"/>
    </location>
</feature>
<dbReference type="InterPro" id="IPR011055">
    <property type="entry name" value="Dup_hybrid_motif"/>
</dbReference>
<evidence type="ECO:0000259" key="10">
    <source>
        <dbReference type="Pfam" id="PF19353"/>
    </source>
</evidence>
<feature type="domain" description="M23ase beta-sheet core" evidence="9">
    <location>
        <begin position="328"/>
        <end position="423"/>
    </location>
</feature>
<evidence type="ECO:0000256" key="4">
    <source>
        <dbReference type="ARBA" id="ARBA00022801"/>
    </source>
</evidence>
<dbReference type="GO" id="GO:0006508">
    <property type="term" value="P:proteolysis"/>
    <property type="evidence" value="ECO:0007669"/>
    <property type="project" value="UniProtKB-KW"/>
</dbReference>
<dbReference type="EMBL" id="JACVXA010000011">
    <property type="protein sequence ID" value="MBE3637699.1"/>
    <property type="molecule type" value="Genomic_DNA"/>
</dbReference>
<keyword evidence="2" id="KW-0645">Protease</keyword>
<feature type="domain" description="DUF5930" evidence="10">
    <location>
        <begin position="17"/>
        <end position="311"/>
    </location>
</feature>
<dbReference type="Pfam" id="PF19353">
    <property type="entry name" value="DUF5930"/>
    <property type="match status" value="1"/>
</dbReference>
<keyword evidence="3" id="KW-0479">Metal-binding</keyword>
<dbReference type="GO" id="GO:0046872">
    <property type="term" value="F:metal ion binding"/>
    <property type="evidence" value="ECO:0007669"/>
    <property type="project" value="UniProtKB-KW"/>
</dbReference>
<dbReference type="CDD" id="cd12797">
    <property type="entry name" value="M23_peptidase"/>
    <property type="match status" value="1"/>
</dbReference>
<organism evidence="11 12">
    <name type="scientific">Mangrovicoccus algicola</name>
    <dbReference type="NCBI Taxonomy" id="2771008"/>
    <lineage>
        <taxon>Bacteria</taxon>
        <taxon>Pseudomonadati</taxon>
        <taxon>Pseudomonadota</taxon>
        <taxon>Alphaproteobacteria</taxon>
        <taxon>Rhodobacterales</taxon>
        <taxon>Paracoccaceae</taxon>
        <taxon>Mangrovicoccus</taxon>
    </lineage>
</organism>
<evidence type="ECO:0000256" key="5">
    <source>
        <dbReference type="ARBA" id="ARBA00022833"/>
    </source>
</evidence>
<feature type="transmembrane region" description="Helical" evidence="8">
    <location>
        <begin position="41"/>
        <end position="66"/>
    </location>
</feature>
<dbReference type="InterPro" id="IPR016047">
    <property type="entry name" value="M23ase_b-sheet_dom"/>
</dbReference>
<dbReference type="GO" id="GO:0004222">
    <property type="term" value="F:metalloendopeptidase activity"/>
    <property type="evidence" value="ECO:0007669"/>
    <property type="project" value="TreeGrafter"/>
</dbReference>
<dbReference type="Gene3D" id="2.70.70.10">
    <property type="entry name" value="Glucose Permease (Domain IIA)"/>
    <property type="match status" value="1"/>
</dbReference>
<dbReference type="InterPro" id="IPR045974">
    <property type="entry name" value="DUF5930"/>
</dbReference>
<evidence type="ECO:0000256" key="6">
    <source>
        <dbReference type="ARBA" id="ARBA00023049"/>
    </source>
</evidence>
<keyword evidence="6" id="KW-0482">Metalloprotease</keyword>
<dbReference type="InterPro" id="IPR050570">
    <property type="entry name" value="Cell_wall_metabolism_enzyme"/>
</dbReference>
<dbReference type="SUPFAM" id="SSF51261">
    <property type="entry name" value="Duplicated hybrid motif"/>
    <property type="match status" value="1"/>
</dbReference>
<keyword evidence="8" id="KW-0812">Transmembrane</keyword>
<keyword evidence="8" id="KW-1133">Transmembrane helix</keyword>
<comment type="cofactor">
    <cofactor evidence="1">
        <name>Zn(2+)</name>
        <dbReference type="ChEBI" id="CHEBI:29105"/>
    </cofactor>
</comment>
<dbReference type="RefSeq" id="WP_193180616.1">
    <property type="nucleotide sequence ID" value="NZ_JACVXA010000011.1"/>
</dbReference>
<dbReference type="PANTHER" id="PTHR21666">
    <property type="entry name" value="PEPTIDASE-RELATED"/>
    <property type="match status" value="1"/>
</dbReference>
<dbReference type="AlphaFoldDB" id="A0A8J6YWS4"/>
<gene>
    <name evidence="11" type="ORF">ICN82_05695</name>
</gene>
<evidence type="ECO:0000256" key="7">
    <source>
        <dbReference type="SAM" id="Coils"/>
    </source>
</evidence>
<keyword evidence="4" id="KW-0378">Hydrolase</keyword>
<dbReference type="Proteomes" id="UP000609121">
    <property type="component" value="Unassembled WGS sequence"/>
</dbReference>
<dbReference type="FunFam" id="2.70.70.10:FF:000006">
    <property type="entry name" value="M23 family peptidase"/>
    <property type="match status" value="1"/>
</dbReference>
<keyword evidence="5" id="KW-0862">Zinc</keyword>
<proteinExistence type="predicted"/>
<evidence type="ECO:0000259" key="9">
    <source>
        <dbReference type="Pfam" id="PF01551"/>
    </source>
</evidence>
<dbReference type="PANTHER" id="PTHR21666:SF288">
    <property type="entry name" value="CELL DIVISION PROTEIN YTFB"/>
    <property type="match status" value="1"/>
</dbReference>
<reference evidence="11" key="1">
    <citation type="submission" date="2020-09" db="EMBL/GenBank/DDBJ databases">
        <title>A novel bacterium of genus Mangrovicoccus, isolated from South China Sea.</title>
        <authorList>
            <person name="Huang H."/>
            <person name="Mo K."/>
            <person name="Hu Y."/>
        </authorList>
    </citation>
    <scope>NUCLEOTIDE SEQUENCE</scope>
    <source>
        <strain evidence="11">HB182678</strain>
    </source>
</reference>